<gene>
    <name evidence="2" type="ORF">CC1G_13793</name>
</gene>
<feature type="region of interest" description="Disordered" evidence="1">
    <location>
        <begin position="272"/>
        <end position="291"/>
    </location>
</feature>
<evidence type="ECO:0000313" key="2">
    <source>
        <dbReference type="EMBL" id="EFI28768.1"/>
    </source>
</evidence>
<protein>
    <submittedName>
        <fullName evidence="2">Uncharacterized protein</fullName>
    </submittedName>
</protein>
<comment type="caution">
    <text evidence="2">The sequence shown here is derived from an EMBL/GenBank/DDBJ whole genome shotgun (WGS) entry which is preliminary data.</text>
</comment>
<dbReference type="VEuPathDB" id="FungiDB:CC1G_13793"/>
<name>D6RKA1_COPC7</name>
<dbReference type="HOGENOM" id="CLU_655537_0_0_1"/>
<sequence length="419" mass="47028">MDKRQSAASTVKVESSYRTRVLGDGGGQASTTMMGYNPSGKHVFTLYNGAWNNFHSSNHQSIPSFARKFTVNKLVRLTHQVGLTISRLRTCSRRVPPFRSAYSVAGSALGRIFRDVQVRIGHEIIPTEIEHCGGLMKVFGGWSLVYCRVTKVTSPSSEDKSPVIPPAPNTEGFVSARANFITITKISEMKRTAEQRGNCHPRQSLPFYRFDGSRNQRLWGWGEGRQGRRDRRFIKVVPLVESFAVWGRQQGVRTEQRSRWKSPKFLGHRSQILKRSSKAQPSTTRHQKYRSSPAVSCQTTYMCVFQAEEIQKAESGEVPGFWCARCHPSPEQASRVTVDTRRLAQLQKGDGVLEQWADASDISVETKKAPQEDDGIRKLTSVGSIKSGTVIRWSGMRLAMIQSSKNAVVRRSRVASTLY</sequence>
<reference evidence="2 3" key="1">
    <citation type="journal article" date="2010" name="Proc. Natl. Acad. Sci. U.S.A.">
        <title>Insights into evolution of multicellular fungi from the assembled chromosomes of the mushroom Coprinopsis cinerea (Coprinus cinereus).</title>
        <authorList>
            <person name="Stajich J.E."/>
            <person name="Wilke S.K."/>
            <person name="Ahren D."/>
            <person name="Au C.H."/>
            <person name="Birren B.W."/>
            <person name="Borodovsky M."/>
            <person name="Burns C."/>
            <person name="Canback B."/>
            <person name="Casselton L.A."/>
            <person name="Cheng C.K."/>
            <person name="Deng J."/>
            <person name="Dietrich F.S."/>
            <person name="Fargo D.C."/>
            <person name="Farman M.L."/>
            <person name="Gathman A.C."/>
            <person name="Goldberg J."/>
            <person name="Guigo R."/>
            <person name="Hoegger P.J."/>
            <person name="Hooker J.B."/>
            <person name="Huggins A."/>
            <person name="James T.Y."/>
            <person name="Kamada T."/>
            <person name="Kilaru S."/>
            <person name="Kodira C."/>
            <person name="Kues U."/>
            <person name="Kupfer D."/>
            <person name="Kwan H.S."/>
            <person name="Lomsadze A."/>
            <person name="Li W."/>
            <person name="Lilly W.W."/>
            <person name="Ma L.J."/>
            <person name="Mackey A.J."/>
            <person name="Manning G."/>
            <person name="Martin F."/>
            <person name="Muraguchi H."/>
            <person name="Natvig D.O."/>
            <person name="Palmerini H."/>
            <person name="Ramesh M.A."/>
            <person name="Rehmeyer C.J."/>
            <person name="Roe B.A."/>
            <person name="Shenoy N."/>
            <person name="Stanke M."/>
            <person name="Ter-Hovhannisyan V."/>
            <person name="Tunlid A."/>
            <person name="Velagapudi R."/>
            <person name="Vision T.J."/>
            <person name="Zeng Q."/>
            <person name="Zolan M.E."/>
            <person name="Pukkila P.J."/>
        </authorList>
    </citation>
    <scope>NUCLEOTIDE SEQUENCE [LARGE SCALE GENOMIC DNA]</scope>
    <source>
        <strain evidence="3">Okayama-7 / 130 / ATCC MYA-4618 / FGSC 9003</strain>
    </source>
</reference>
<dbReference type="GeneID" id="6011879"/>
<dbReference type="EMBL" id="AACS02000001">
    <property type="protein sequence ID" value="EFI28768.1"/>
    <property type="molecule type" value="Genomic_DNA"/>
</dbReference>
<dbReference type="InParanoid" id="D6RKA1"/>
<evidence type="ECO:0000313" key="3">
    <source>
        <dbReference type="Proteomes" id="UP000001861"/>
    </source>
</evidence>
<accession>D6RKA1</accession>
<proteinExistence type="predicted"/>
<dbReference type="RefSeq" id="XP_002912262.1">
    <property type="nucleotide sequence ID" value="XM_002912216.1"/>
</dbReference>
<keyword evidence="3" id="KW-1185">Reference proteome</keyword>
<dbReference type="KEGG" id="cci:CC1G_13793"/>
<organism evidence="2 3">
    <name type="scientific">Coprinopsis cinerea (strain Okayama-7 / 130 / ATCC MYA-4618 / FGSC 9003)</name>
    <name type="common">Inky cap fungus</name>
    <name type="synonym">Hormographiella aspergillata</name>
    <dbReference type="NCBI Taxonomy" id="240176"/>
    <lineage>
        <taxon>Eukaryota</taxon>
        <taxon>Fungi</taxon>
        <taxon>Dikarya</taxon>
        <taxon>Basidiomycota</taxon>
        <taxon>Agaricomycotina</taxon>
        <taxon>Agaricomycetes</taxon>
        <taxon>Agaricomycetidae</taxon>
        <taxon>Agaricales</taxon>
        <taxon>Agaricineae</taxon>
        <taxon>Psathyrellaceae</taxon>
        <taxon>Coprinopsis</taxon>
    </lineage>
</organism>
<evidence type="ECO:0000256" key="1">
    <source>
        <dbReference type="SAM" id="MobiDB-lite"/>
    </source>
</evidence>
<dbReference type="Proteomes" id="UP000001861">
    <property type="component" value="Unassembled WGS sequence"/>
</dbReference>
<dbReference type="AlphaFoldDB" id="D6RKA1"/>